<name>A0A8J7TLE9_9BACT</name>
<gene>
    <name evidence="1" type="ORF">J0M35_09320</name>
</gene>
<proteinExistence type="predicted"/>
<organism evidence="1 2">
    <name type="scientific">Candidatus Obscuribacter phosphatis</name>
    <dbReference type="NCBI Taxonomy" id="1906157"/>
    <lineage>
        <taxon>Bacteria</taxon>
        <taxon>Bacillati</taxon>
        <taxon>Candidatus Melainabacteria</taxon>
        <taxon>Candidatus Obscuribacterales</taxon>
        <taxon>Candidatus Obscuribacteraceae</taxon>
        <taxon>Candidatus Obscuribacter</taxon>
    </lineage>
</organism>
<reference evidence="1" key="1">
    <citation type="submission" date="2021-02" db="EMBL/GenBank/DDBJ databases">
        <title>Genome-Resolved Metagenomics of a Microbial Community Performing Photosynthetic Biological Nutrient Removal.</title>
        <authorList>
            <person name="Mcdaniel E.A."/>
        </authorList>
    </citation>
    <scope>NUCLEOTIDE SEQUENCE</scope>
    <source>
        <strain evidence="1">UWPOB_OBS1</strain>
    </source>
</reference>
<accession>A0A8J7TLE9</accession>
<evidence type="ECO:0000313" key="2">
    <source>
        <dbReference type="Proteomes" id="UP000664277"/>
    </source>
</evidence>
<dbReference type="AlphaFoldDB" id="A0A8J7TLE9"/>
<sequence>MNELDVRHLLYQTEIRRVLAGNPGHRVVDELELARGEVRVDVAVIGDILHGYEIKSARDNLVRLPRQRDFYGKVFEKMTLVADERHVEEAVKIVPAKWGLISVGLRDGKPYADEIWPARLNNEALDALAIAQLLWREEAIELMEYFDLDRGLRNKPRKILWQTLASKLTIKELKTFVCYKLRTRKDWKLPKRVFGH</sequence>
<dbReference type="InterPro" id="IPR047729">
    <property type="entry name" value="Sce7726-like"/>
</dbReference>
<dbReference type="Proteomes" id="UP000664277">
    <property type="component" value="Unassembled WGS sequence"/>
</dbReference>
<evidence type="ECO:0000313" key="1">
    <source>
        <dbReference type="EMBL" id="MBN8660549.1"/>
    </source>
</evidence>
<dbReference type="NCBIfam" id="NF033832">
    <property type="entry name" value="sce7726_fam"/>
    <property type="match status" value="1"/>
</dbReference>
<comment type="caution">
    <text evidence="1">The sequence shown here is derived from an EMBL/GenBank/DDBJ whole genome shotgun (WGS) entry which is preliminary data.</text>
</comment>
<protein>
    <submittedName>
        <fullName evidence="1">Sce7726 family protein</fullName>
    </submittedName>
</protein>
<dbReference type="EMBL" id="JAFLCK010000011">
    <property type="protein sequence ID" value="MBN8660549.1"/>
    <property type="molecule type" value="Genomic_DNA"/>
</dbReference>